<dbReference type="Proteomes" id="UP000828048">
    <property type="component" value="Chromosome 4"/>
</dbReference>
<keyword evidence="2" id="KW-1185">Reference proteome</keyword>
<protein>
    <submittedName>
        <fullName evidence="1">Uncharacterized protein</fullName>
    </submittedName>
</protein>
<reference evidence="1 2" key="1">
    <citation type="journal article" date="2021" name="Hortic Res">
        <title>High-quality reference genome and annotation aids understanding of berry development for evergreen blueberry (Vaccinium darrowii).</title>
        <authorList>
            <person name="Yu J."/>
            <person name="Hulse-Kemp A.M."/>
            <person name="Babiker E."/>
            <person name="Staton M."/>
        </authorList>
    </citation>
    <scope>NUCLEOTIDE SEQUENCE [LARGE SCALE GENOMIC DNA]</scope>
    <source>
        <strain evidence="2">cv. NJ 8807/NJ 8810</strain>
        <tissue evidence="1">Young leaf</tissue>
    </source>
</reference>
<evidence type="ECO:0000313" key="2">
    <source>
        <dbReference type="Proteomes" id="UP000828048"/>
    </source>
</evidence>
<name>A0ACB7Z741_9ERIC</name>
<evidence type="ECO:0000313" key="1">
    <source>
        <dbReference type="EMBL" id="KAH7861241.1"/>
    </source>
</evidence>
<accession>A0ACB7Z741</accession>
<sequence length="663" mass="73318">MAKGTDKGCNDLPDECWELILSRLQKLHRSYLESPSLTCKRFLSITNTLRTHLIIFDQSLIPLSKLFNRYPRLEAICFHGDDLGRVIMDIATSNLNLTALNFMGTNQLPLEGFRALASRIQSLRALRCSRLGILRDIELFVIADSMPYLEELDISYPKNDFGSDPVSQDRSPGEVGVTDSGIEVLSSKLKGLEEINISGNKFLTDKSLLALSTNCVHLAGIAVLDCSLVTPDGINFVMRNSTELSSMSTNGMDFGQLGDYSVCCAKSISTLVIHDTEVPDEYLHLLAKAGIPLERFTLDHCFSFTLSGISLLFNKYRSLEFLSLTEIDFLTDGKMSDLSHCLSALVTVKVDFCKNLTESTFFTLAKNCPLVQDISMEGTNVGGGRDGATNIVENLRIKFLNLEENSNLSDACLAKLATVCPSLEVLNVSSCKGITENGIAYFLKSGSKIRKLEINQCEGIKSIGNGFELSKFEVLGAAESGINDDGLVVIGSRCCGLLDLNLDGCLGVTTVGLKEILTNCRRLRAINLIGCLNVSTETVDWMMFSRPSLRKITISYSCLPSESQEKLFWQHGCLVMFGEQVVHSNCKKSDMEMASELLKSEDEDSQNQTIKREERMVSCKIEAYLIVVQKLDNRLMDNEDEVRLLKDSQEQAGFETSDCASKE</sequence>
<dbReference type="EMBL" id="CM037154">
    <property type="protein sequence ID" value="KAH7861241.1"/>
    <property type="molecule type" value="Genomic_DNA"/>
</dbReference>
<organism evidence="1 2">
    <name type="scientific">Vaccinium darrowii</name>
    <dbReference type="NCBI Taxonomy" id="229202"/>
    <lineage>
        <taxon>Eukaryota</taxon>
        <taxon>Viridiplantae</taxon>
        <taxon>Streptophyta</taxon>
        <taxon>Embryophyta</taxon>
        <taxon>Tracheophyta</taxon>
        <taxon>Spermatophyta</taxon>
        <taxon>Magnoliopsida</taxon>
        <taxon>eudicotyledons</taxon>
        <taxon>Gunneridae</taxon>
        <taxon>Pentapetalae</taxon>
        <taxon>asterids</taxon>
        <taxon>Ericales</taxon>
        <taxon>Ericaceae</taxon>
        <taxon>Vaccinioideae</taxon>
        <taxon>Vaccinieae</taxon>
        <taxon>Vaccinium</taxon>
    </lineage>
</organism>
<comment type="caution">
    <text evidence="1">The sequence shown here is derived from an EMBL/GenBank/DDBJ whole genome shotgun (WGS) entry which is preliminary data.</text>
</comment>
<gene>
    <name evidence="1" type="ORF">Vadar_023657</name>
</gene>
<proteinExistence type="predicted"/>